<proteinExistence type="predicted"/>
<dbReference type="InterPro" id="IPR054058">
    <property type="entry name" value="HTH_67"/>
</dbReference>
<dbReference type="NCBIfam" id="NF047719">
    <property type="entry name" value="SCO6745_fam_HTH"/>
    <property type="match status" value="1"/>
</dbReference>
<dbReference type="Pfam" id="PF21863">
    <property type="entry name" value="HTH_67"/>
    <property type="match status" value="1"/>
</dbReference>
<evidence type="ECO:0000313" key="2">
    <source>
        <dbReference type="Proteomes" id="UP000655751"/>
    </source>
</evidence>
<dbReference type="EMBL" id="JADMLG010000002">
    <property type="protein sequence ID" value="MBH0775727.1"/>
    <property type="molecule type" value="Genomic_DNA"/>
</dbReference>
<sequence>MAIHVARRIWTTLEPIHDVVYFGAGIKEAGVEIGLRGFWQTYFAFRAAPLGAVTAGAVTATFAGFHPDMVGRALPDAWSRTSPSRCLEARSAAATRLLRASGARDEECARAVELLLPALRGADPTGRPLFAANAELSLGQDAVAALWQVATALREHRGDGHVAALVGAGVSGAHALVLQVAAGKVTEPVLRTARGWSAPEWAALVGDLTGSGLVTGEPSAPELTADGVALLERVEAVTDESAWRGALSRLSEEAVAELTAVLEPLVRAVRTSVVPANNPVGMGQ</sequence>
<dbReference type="InterPro" id="IPR036388">
    <property type="entry name" value="WH-like_DNA-bd_sf"/>
</dbReference>
<dbReference type="RefSeq" id="WP_196148062.1">
    <property type="nucleotide sequence ID" value="NZ_JADMLG010000002.1"/>
</dbReference>
<dbReference type="Gene3D" id="1.10.10.10">
    <property type="entry name" value="Winged helix-like DNA-binding domain superfamily/Winged helix DNA-binding domain"/>
    <property type="match status" value="1"/>
</dbReference>
<accession>A0A931I8K3</accession>
<organism evidence="1 2">
    <name type="scientific">Nocardia bovistercoris</name>
    <dbReference type="NCBI Taxonomy" id="2785916"/>
    <lineage>
        <taxon>Bacteria</taxon>
        <taxon>Bacillati</taxon>
        <taxon>Actinomycetota</taxon>
        <taxon>Actinomycetes</taxon>
        <taxon>Mycobacteriales</taxon>
        <taxon>Nocardiaceae</taxon>
        <taxon>Nocardia</taxon>
    </lineage>
</organism>
<evidence type="ECO:0000313" key="1">
    <source>
        <dbReference type="EMBL" id="MBH0775727.1"/>
    </source>
</evidence>
<gene>
    <name evidence="1" type="ORF">IT779_05435</name>
</gene>
<reference evidence="1" key="1">
    <citation type="submission" date="2020-11" db="EMBL/GenBank/DDBJ databases">
        <title>Nocardia NEAU-351.nov., a novel actinomycete isolated from the cow dung.</title>
        <authorList>
            <person name="Zhang X."/>
        </authorList>
    </citation>
    <scope>NUCLEOTIDE SEQUENCE</scope>
    <source>
        <strain evidence="1">NEAU-351</strain>
    </source>
</reference>
<protein>
    <submittedName>
        <fullName evidence="1">Uncharacterized protein</fullName>
    </submittedName>
</protein>
<dbReference type="AlphaFoldDB" id="A0A931I8K3"/>
<name>A0A931I8K3_9NOCA</name>
<keyword evidence="2" id="KW-1185">Reference proteome</keyword>
<comment type="caution">
    <text evidence="1">The sequence shown here is derived from an EMBL/GenBank/DDBJ whole genome shotgun (WGS) entry which is preliminary data.</text>
</comment>
<dbReference type="Proteomes" id="UP000655751">
    <property type="component" value="Unassembled WGS sequence"/>
</dbReference>